<evidence type="ECO:0000259" key="5">
    <source>
        <dbReference type="PROSITE" id="PS50011"/>
    </source>
</evidence>
<name>A0ABN8MM55_9CNID</name>
<feature type="compositionally biased region" description="Polar residues" evidence="4">
    <location>
        <begin position="516"/>
        <end position="531"/>
    </location>
</feature>
<gene>
    <name evidence="6" type="ORF">PEVE_00035887</name>
</gene>
<evidence type="ECO:0000256" key="2">
    <source>
        <dbReference type="ARBA" id="ARBA00022840"/>
    </source>
</evidence>
<feature type="domain" description="Protein kinase" evidence="5">
    <location>
        <begin position="67"/>
        <end position="322"/>
    </location>
</feature>
<feature type="region of interest" description="Disordered" evidence="4">
    <location>
        <begin position="335"/>
        <end position="371"/>
    </location>
</feature>
<comment type="caution">
    <text evidence="6">The sequence shown here is derived from an EMBL/GenBank/DDBJ whole genome shotgun (WGS) entry which is preliminary data.</text>
</comment>
<sequence length="543" mass="61357">MGCNNTKKLPEDEEHTKTSKLYDVPSREFCPPPRVNNEVGKNAEKKPKKGRVIQGRFRFDPIVTENYDIKALIGRGSFSRVVRVEHKVTKEPYALKMIKIEGGKDTLESEVAVLRKVNHKYIVKLFEVFQCAERVYLVMELATGGELFERIVSRGSFTEKDATEVLCMVLEGVRYLHSLGITHRDLKPENLLYYHPGPDSRILITDFGLSKTRQNAKNETMDTTCGTPEYIAPEILLRQPYTNAVDMWSIGVITHVLLSGQMPFADENRRRLYKAILDARYSYSGEAWRDVSDLAKDFIDSLLVLDPAKRMTAEDALKHPWIIAPSSLKNLQRSVSKNLRSHSRIPSGRSTCSQKSTKSSRSGRSLVSIKRSKNLTVPQDAGLISALSEGPAQEVKQVVSKNSARRESSVKLTRQLVEKINEHSVINEDDGELLQSVSCEGKSEPVEQRLIESQNTVNNTEHCSHGECKPCEVTYDEKFRGLLVPASKQRSCVSTRRDNFLDQHRRVHDPSHGFNFPSSSPGRKHSLSSSSRKNKVYCSYDTD</sequence>
<dbReference type="PANTHER" id="PTHR24347">
    <property type="entry name" value="SERINE/THREONINE-PROTEIN KINASE"/>
    <property type="match status" value="1"/>
</dbReference>
<feature type="binding site" evidence="3">
    <location>
        <position position="96"/>
    </location>
    <ligand>
        <name>ATP</name>
        <dbReference type="ChEBI" id="CHEBI:30616"/>
    </ligand>
</feature>
<dbReference type="SMART" id="SM00220">
    <property type="entry name" value="S_TKc"/>
    <property type="match status" value="1"/>
</dbReference>
<evidence type="ECO:0000256" key="3">
    <source>
        <dbReference type="PROSITE-ProRule" id="PRU10141"/>
    </source>
</evidence>
<keyword evidence="2 3" id="KW-0067">ATP-binding</keyword>
<organism evidence="6 7">
    <name type="scientific">Porites evermanni</name>
    <dbReference type="NCBI Taxonomy" id="104178"/>
    <lineage>
        <taxon>Eukaryota</taxon>
        <taxon>Metazoa</taxon>
        <taxon>Cnidaria</taxon>
        <taxon>Anthozoa</taxon>
        <taxon>Hexacorallia</taxon>
        <taxon>Scleractinia</taxon>
        <taxon>Fungiina</taxon>
        <taxon>Poritidae</taxon>
        <taxon>Porites</taxon>
    </lineage>
</organism>
<proteinExistence type="predicted"/>
<evidence type="ECO:0000256" key="1">
    <source>
        <dbReference type="ARBA" id="ARBA00022741"/>
    </source>
</evidence>
<dbReference type="Pfam" id="PF00069">
    <property type="entry name" value="Pkinase"/>
    <property type="match status" value="1"/>
</dbReference>
<dbReference type="InterPro" id="IPR008271">
    <property type="entry name" value="Ser/Thr_kinase_AS"/>
</dbReference>
<dbReference type="PROSITE" id="PS00108">
    <property type="entry name" value="PROTEIN_KINASE_ST"/>
    <property type="match status" value="1"/>
</dbReference>
<dbReference type="PROSITE" id="PS00107">
    <property type="entry name" value="PROTEIN_KINASE_ATP"/>
    <property type="match status" value="1"/>
</dbReference>
<dbReference type="PROSITE" id="PS50011">
    <property type="entry name" value="PROTEIN_KINASE_DOM"/>
    <property type="match status" value="1"/>
</dbReference>
<protein>
    <recommendedName>
        <fullName evidence="5">Protein kinase domain-containing protein</fullName>
    </recommendedName>
</protein>
<evidence type="ECO:0000256" key="4">
    <source>
        <dbReference type="SAM" id="MobiDB-lite"/>
    </source>
</evidence>
<evidence type="ECO:0000313" key="7">
    <source>
        <dbReference type="Proteomes" id="UP001159427"/>
    </source>
</evidence>
<dbReference type="Gene3D" id="1.10.510.10">
    <property type="entry name" value="Transferase(Phosphotransferase) domain 1"/>
    <property type="match status" value="1"/>
</dbReference>
<dbReference type="EMBL" id="CALNXI010000563">
    <property type="protein sequence ID" value="CAH3029288.1"/>
    <property type="molecule type" value="Genomic_DNA"/>
</dbReference>
<dbReference type="Proteomes" id="UP001159427">
    <property type="component" value="Unassembled WGS sequence"/>
</dbReference>
<feature type="compositionally biased region" description="Polar residues" evidence="4">
    <location>
        <begin position="348"/>
        <end position="365"/>
    </location>
</feature>
<reference evidence="6 7" key="1">
    <citation type="submission" date="2022-05" db="EMBL/GenBank/DDBJ databases">
        <authorList>
            <consortium name="Genoscope - CEA"/>
            <person name="William W."/>
        </authorList>
    </citation>
    <scope>NUCLEOTIDE SEQUENCE [LARGE SCALE GENOMIC DNA]</scope>
</reference>
<feature type="region of interest" description="Disordered" evidence="4">
    <location>
        <begin position="503"/>
        <end position="543"/>
    </location>
</feature>
<feature type="region of interest" description="Disordered" evidence="4">
    <location>
        <begin position="1"/>
        <end position="27"/>
    </location>
</feature>
<dbReference type="SUPFAM" id="SSF56112">
    <property type="entry name" value="Protein kinase-like (PK-like)"/>
    <property type="match status" value="1"/>
</dbReference>
<dbReference type="InterPro" id="IPR011009">
    <property type="entry name" value="Kinase-like_dom_sf"/>
</dbReference>
<dbReference type="InterPro" id="IPR017441">
    <property type="entry name" value="Protein_kinase_ATP_BS"/>
</dbReference>
<feature type="compositionally biased region" description="Basic and acidic residues" evidence="4">
    <location>
        <begin position="8"/>
        <end position="17"/>
    </location>
</feature>
<keyword evidence="1 3" id="KW-0547">Nucleotide-binding</keyword>
<dbReference type="InterPro" id="IPR000719">
    <property type="entry name" value="Prot_kinase_dom"/>
</dbReference>
<accession>A0ABN8MM55</accession>
<evidence type="ECO:0000313" key="6">
    <source>
        <dbReference type="EMBL" id="CAH3029288.1"/>
    </source>
</evidence>
<keyword evidence="7" id="KW-1185">Reference proteome</keyword>